<proteinExistence type="predicted"/>
<dbReference type="AlphaFoldDB" id="A0A286UF08"/>
<dbReference type="OrthoDB" id="4062651at2759"/>
<sequence length="351" mass="39745">MCLSCDASDSGSHVAADNEPVPQNIHSVIGSTPGLDQSTTKQKFERVLNIIKDLDYSDKISLFEIRQSLHQHKGGFSSVYRVQVGEKDLAVKLITLGYQYTNPVDNGYDREYRTKRNLKYACEEIKRWHILSNKHENILPFRGFVLDKLHMELGLVSDYMPNGSLQKLIVRQDPPSLDIELFPFITGAAKGLKAIHSEGVVHGDIKSANILISNDGKALICDFGLSRLIEETSRYSVNTSGTRGTVRWMSPEQFPPSSDQPVIPDIRNDIWSFGMLLYECLSKKRPYDIHEEHGAIFLISGYKLPVIPDHMTDFQTKLWGLCQLCWSRPELRPTMSDVISQLDSLRSEFTV</sequence>
<protein>
    <submittedName>
        <fullName evidence="3">Kinase</fullName>
    </submittedName>
</protein>
<dbReference type="InterPro" id="IPR011009">
    <property type="entry name" value="Kinase-like_dom_sf"/>
</dbReference>
<dbReference type="PANTHER" id="PTHR23257">
    <property type="entry name" value="SERINE-THREONINE PROTEIN KINASE"/>
    <property type="match status" value="1"/>
</dbReference>
<dbReference type="PROSITE" id="PS00108">
    <property type="entry name" value="PROTEIN_KINASE_ST"/>
    <property type="match status" value="1"/>
</dbReference>
<dbReference type="InterPro" id="IPR050167">
    <property type="entry name" value="Ser_Thr_protein_kinase"/>
</dbReference>
<reference evidence="3 4" key="1">
    <citation type="journal article" date="2017" name="Mol. Ecol.">
        <title>Comparative and population genomic landscape of Phellinus noxius: A hypervariable fungus causing root rot in trees.</title>
        <authorList>
            <person name="Chung C.L."/>
            <person name="Lee T.J."/>
            <person name="Akiba M."/>
            <person name="Lee H.H."/>
            <person name="Kuo T.H."/>
            <person name="Liu D."/>
            <person name="Ke H.M."/>
            <person name="Yokoi T."/>
            <person name="Roa M.B."/>
            <person name="Lu M.J."/>
            <person name="Chang Y.Y."/>
            <person name="Ann P.J."/>
            <person name="Tsai J.N."/>
            <person name="Chen C.Y."/>
            <person name="Tzean S.S."/>
            <person name="Ota Y."/>
            <person name="Hattori T."/>
            <person name="Sahashi N."/>
            <person name="Liou R.F."/>
            <person name="Kikuchi T."/>
            <person name="Tsai I.J."/>
        </authorList>
    </citation>
    <scope>NUCLEOTIDE SEQUENCE [LARGE SCALE GENOMIC DNA]</scope>
    <source>
        <strain evidence="3 4">FFPRI411160</strain>
    </source>
</reference>
<dbReference type="SUPFAM" id="SSF56112">
    <property type="entry name" value="Protein kinase-like (PK-like)"/>
    <property type="match status" value="1"/>
</dbReference>
<keyword evidence="3" id="KW-0808">Transferase</keyword>
<dbReference type="EMBL" id="NBII01000006">
    <property type="protein sequence ID" value="PAV18170.1"/>
    <property type="molecule type" value="Genomic_DNA"/>
</dbReference>
<dbReference type="GO" id="GO:0005524">
    <property type="term" value="F:ATP binding"/>
    <property type="evidence" value="ECO:0007669"/>
    <property type="project" value="InterPro"/>
</dbReference>
<comment type="caution">
    <text evidence="3">The sequence shown here is derived from an EMBL/GenBank/DDBJ whole genome shotgun (WGS) entry which is preliminary data.</text>
</comment>
<dbReference type="InterPro" id="IPR001245">
    <property type="entry name" value="Ser-Thr/Tyr_kinase_cat_dom"/>
</dbReference>
<keyword evidence="3" id="KW-0418">Kinase</keyword>
<feature type="domain" description="Protein kinase" evidence="2">
    <location>
        <begin position="65"/>
        <end position="350"/>
    </location>
</feature>
<dbReference type="Pfam" id="PF07714">
    <property type="entry name" value="PK_Tyr_Ser-Thr"/>
    <property type="match status" value="1"/>
</dbReference>
<dbReference type="InParanoid" id="A0A286UF08"/>
<dbReference type="InterPro" id="IPR008271">
    <property type="entry name" value="Ser/Thr_kinase_AS"/>
</dbReference>
<keyword evidence="4" id="KW-1185">Reference proteome</keyword>
<dbReference type="Proteomes" id="UP000217199">
    <property type="component" value="Unassembled WGS sequence"/>
</dbReference>
<dbReference type="InterPro" id="IPR000719">
    <property type="entry name" value="Prot_kinase_dom"/>
</dbReference>
<dbReference type="PROSITE" id="PS50011">
    <property type="entry name" value="PROTEIN_KINASE_DOM"/>
    <property type="match status" value="1"/>
</dbReference>
<organism evidence="3 4">
    <name type="scientific">Pyrrhoderma noxium</name>
    <dbReference type="NCBI Taxonomy" id="2282107"/>
    <lineage>
        <taxon>Eukaryota</taxon>
        <taxon>Fungi</taxon>
        <taxon>Dikarya</taxon>
        <taxon>Basidiomycota</taxon>
        <taxon>Agaricomycotina</taxon>
        <taxon>Agaricomycetes</taxon>
        <taxon>Hymenochaetales</taxon>
        <taxon>Hymenochaetaceae</taxon>
        <taxon>Pyrrhoderma</taxon>
    </lineage>
</organism>
<dbReference type="SMART" id="SM00220">
    <property type="entry name" value="S_TKc"/>
    <property type="match status" value="1"/>
</dbReference>
<name>A0A286UF08_9AGAM</name>
<evidence type="ECO:0000256" key="1">
    <source>
        <dbReference type="SAM" id="MobiDB-lite"/>
    </source>
</evidence>
<gene>
    <name evidence="3" type="ORF">PNOK_0665600</name>
</gene>
<dbReference type="Gene3D" id="1.10.510.10">
    <property type="entry name" value="Transferase(Phosphotransferase) domain 1"/>
    <property type="match status" value="1"/>
</dbReference>
<evidence type="ECO:0000259" key="2">
    <source>
        <dbReference type="PROSITE" id="PS50011"/>
    </source>
</evidence>
<dbReference type="STRING" id="2282107.A0A286UF08"/>
<evidence type="ECO:0000313" key="3">
    <source>
        <dbReference type="EMBL" id="PAV18170.1"/>
    </source>
</evidence>
<dbReference type="GO" id="GO:0004672">
    <property type="term" value="F:protein kinase activity"/>
    <property type="evidence" value="ECO:0007669"/>
    <property type="project" value="InterPro"/>
</dbReference>
<accession>A0A286UF08</accession>
<evidence type="ECO:0000313" key="4">
    <source>
        <dbReference type="Proteomes" id="UP000217199"/>
    </source>
</evidence>
<feature type="region of interest" description="Disordered" evidence="1">
    <location>
        <begin position="1"/>
        <end position="20"/>
    </location>
</feature>